<evidence type="ECO:0000313" key="3">
    <source>
        <dbReference type="Proteomes" id="UP000014480"/>
    </source>
</evidence>
<sequence>MKFSFAILLTVVAAVSAVPNSKLSQRGVDCADKGANCGGPGDRGCCGGTTCKSTFAPVGGVGKICQRTSAMHYARFVSLCQHPQYLQAHSHNGMIVTKACHAPSLHPSALILVLIFLTAIMGEKFIVEFGSSKDEDREDLITKLTADERTKVVKRFNHAIFSGVVIETGNHNIDTLRALPNVGNVWPSKNEGLLGRLGETEL</sequence>
<keyword evidence="1" id="KW-0732">Signal</keyword>
<dbReference type="EMBL" id="AMCV02000041">
    <property type="protein sequence ID" value="TDZ15303.1"/>
    <property type="molecule type" value="Genomic_DNA"/>
</dbReference>
<feature type="chain" id="PRO_5019838259" evidence="1">
    <location>
        <begin position="18"/>
        <end position="202"/>
    </location>
</feature>
<reference evidence="3" key="1">
    <citation type="journal article" date="2013" name="New Phytol.">
        <title>Comparative genomic and transcriptomic analyses reveal the hemibiotrophic stage shift of Colletotrichum fungi.</title>
        <authorList>
            <person name="Gan P."/>
            <person name="Ikeda K."/>
            <person name="Irieda H."/>
            <person name="Narusaka M."/>
            <person name="O'Connell R.J."/>
            <person name="Narusaka Y."/>
            <person name="Takano Y."/>
            <person name="Kubo Y."/>
            <person name="Shirasu K."/>
        </authorList>
    </citation>
    <scope>NUCLEOTIDE SEQUENCE [LARGE SCALE GENOMIC DNA]</scope>
    <source>
        <strain evidence="3">104-T / ATCC 96160 / CBS 514.97 / LARS 414 / MAFF 240422</strain>
    </source>
</reference>
<proteinExistence type="predicted"/>
<protein>
    <submittedName>
        <fullName evidence="2">Uncharacterized protein</fullName>
    </submittedName>
</protein>
<name>A0A484FB59_COLOR</name>
<organism evidence="2 3">
    <name type="scientific">Colletotrichum orbiculare (strain 104-T / ATCC 96160 / CBS 514.97 / LARS 414 / MAFF 240422)</name>
    <name type="common">Cucumber anthracnose fungus</name>
    <name type="synonym">Colletotrichum lagenarium</name>
    <dbReference type="NCBI Taxonomy" id="1213857"/>
    <lineage>
        <taxon>Eukaryota</taxon>
        <taxon>Fungi</taxon>
        <taxon>Dikarya</taxon>
        <taxon>Ascomycota</taxon>
        <taxon>Pezizomycotina</taxon>
        <taxon>Sordariomycetes</taxon>
        <taxon>Hypocreomycetidae</taxon>
        <taxon>Glomerellales</taxon>
        <taxon>Glomerellaceae</taxon>
        <taxon>Colletotrichum</taxon>
        <taxon>Colletotrichum orbiculare species complex</taxon>
    </lineage>
</organism>
<keyword evidence="3" id="KW-1185">Reference proteome</keyword>
<gene>
    <name evidence="2" type="ORF">Cob_v011801</name>
</gene>
<accession>A0A484FB59</accession>
<comment type="caution">
    <text evidence="2">The sequence shown here is derived from an EMBL/GenBank/DDBJ whole genome shotgun (WGS) entry which is preliminary data.</text>
</comment>
<dbReference type="OrthoDB" id="4796966at2759"/>
<dbReference type="AlphaFoldDB" id="A0A484FB59"/>
<dbReference type="Proteomes" id="UP000014480">
    <property type="component" value="Unassembled WGS sequence"/>
</dbReference>
<reference evidence="3" key="2">
    <citation type="journal article" date="2019" name="Mol. Plant Microbe Interact.">
        <title>Genome sequence resources for four phytopathogenic fungi from the Colletotrichum orbiculare species complex.</title>
        <authorList>
            <person name="Gan P."/>
            <person name="Tsushima A."/>
            <person name="Narusaka M."/>
            <person name="Narusaka Y."/>
            <person name="Takano Y."/>
            <person name="Kubo Y."/>
            <person name="Shirasu K."/>
        </authorList>
    </citation>
    <scope>GENOME REANNOTATION</scope>
    <source>
        <strain evidence="3">104-T / ATCC 96160 / CBS 514.97 / LARS 414 / MAFF 240422</strain>
    </source>
</reference>
<evidence type="ECO:0000256" key="1">
    <source>
        <dbReference type="SAM" id="SignalP"/>
    </source>
</evidence>
<evidence type="ECO:0000313" key="2">
    <source>
        <dbReference type="EMBL" id="TDZ15303.1"/>
    </source>
</evidence>
<feature type="signal peptide" evidence="1">
    <location>
        <begin position="1"/>
        <end position="17"/>
    </location>
</feature>